<evidence type="ECO:0000256" key="7">
    <source>
        <dbReference type="ARBA" id="ARBA00023128"/>
    </source>
</evidence>
<evidence type="ECO:0000256" key="2">
    <source>
        <dbReference type="ARBA" id="ARBA00004304"/>
    </source>
</evidence>
<evidence type="ECO:0000256" key="1">
    <source>
        <dbReference type="ARBA" id="ARBA00003064"/>
    </source>
</evidence>
<dbReference type="PANTHER" id="PTHR15642">
    <property type="entry name" value="CYTOCHROME C OXIDASE ASSEMBLY FACTOR 3, MITOCHONDRIAL"/>
    <property type="match status" value="1"/>
</dbReference>
<keyword evidence="7 9" id="KW-0496">Mitochondrion</keyword>
<evidence type="ECO:0000313" key="13">
    <source>
        <dbReference type="Proteomes" id="UP000022910"/>
    </source>
</evidence>
<dbReference type="OrthoDB" id="10018333at2759"/>
<accession>A0A015JW17</accession>
<dbReference type="InterPro" id="IPR018628">
    <property type="entry name" value="Coa3_CC"/>
</dbReference>
<feature type="compositionally biased region" description="Basic and acidic residues" evidence="10">
    <location>
        <begin position="77"/>
        <end position="86"/>
    </location>
</feature>
<name>A0A015JW17_RHIIW</name>
<feature type="domain" description="Cytochrome c oxidase assembly factor 3 mitochondrial coiled-coil" evidence="11">
    <location>
        <begin position="18"/>
        <end position="65"/>
    </location>
</feature>
<keyword evidence="13" id="KW-1185">Reference proteome</keyword>
<keyword evidence="8 9" id="KW-0472">Membrane</keyword>
<evidence type="ECO:0000256" key="5">
    <source>
        <dbReference type="ARBA" id="ARBA00022692"/>
    </source>
</evidence>
<dbReference type="EMBL" id="JEMT01016106">
    <property type="protein sequence ID" value="EXX71530.1"/>
    <property type="molecule type" value="Genomic_DNA"/>
</dbReference>
<dbReference type="PANTHER" id="PTHR15642:SF3">
    <property type="entry name" value="CYTOCHROME C OXIDASE ASSEMBLY FACTOR 3 HOMOLOG, MITOCHONDRIAL"/>
    <property type="match status" value="1"/>
</dbReference>
<organism evidence="12 13">
    <name type="scientific">Rhizophagus irregularis (strain DAOM 197198w)</name>
    <name type="common">Glomus intraradices</name>
    <dbReference type="NCBI Taxonomy" id="1432141"/>
    <lineage>
        <taxon>Eukaryota</taxon>
        <taxon>Fungi</taxon>
        <taxon>Fungi incertae sedis</taxon>
        <taxon>Mucoromycota</taxon>
        <taxon>Glomeromycotina</taxon>
        <taxon>Glomeromycetes</taxon>
        <taxon>Glomerales</taxon>
        <taxon>Glomeraceae</taxon>
        <taxon>Rhizophagus</taxon>
    </lineage>
</organism>
<keyword evidence="9" id="KW-0999">Mitochondrion inner membrane</keyword>
<comment type="subunit">
    <text evidence="4 9">Component of 250-400 kDa complexes called cytochrome oxidase assembly intermediates or COA complexes.</text>
</comment>
<sequence length="86" mass="9673">MFNQLSKYQTPKLYFTPAMQRARKPFAVKNALTGLLLFGFCGAILIIIIKVSYSIMAVKQDDFDDVPMPSPPSTTNSEEKLTNNKK</sequence>
<evidence type="ECO:0000256" key="9">
    <source>
        <dbReference type="RuleBase" id="RU367056"/>
    </source>
</evidence>
<dbReference type="Proteomes" id="UP000022910">
    <property type="component" value="Unassembled WGS sequence"/>
</dbReference>
<dbReference type="GO" id="GO:0005743">
    <property type="term" value="C:mitochondrial inner membrane"/>
    <property type="evidence" value="ECO:0007669"/>
    <property type="project" value="UniProtKB-UniRule"/>
</dbReference>
<keyword evidence="5 9" id="KW-0812">Transmembrane</keyword>
<reference evidence="12 13" key="1">
    <citation type="submission" date="2014-02" db="EMBL/GenBank/DDBJ databases">
        <title>Single nucleus genome sequencing reveals high similarity among nuclei of an endomycorrhizal fungus.</title>
        <authorList>
            <person name="Lin K."/>
            <person name="Geurts R."/>
            <person name="Zhang Z."/>
            <person name="Limpens E."/>
            <person name="Saunders D.G."/>
            <person name="Mu D."/>
            <person name="Pang E."/>
            <person name="Cao H."/>
            <person name="Cha H."/>
            <person name="Lin T."/>
            <person name="Zhou Q."/>
            <person name="Shang Y."/>
            <person name="Li Y."/>
            <person name="Ivanov S."/>
            <person name="Sharma T."/>
            <person name="Velzen R.V."/>
            <person name="Ruijter N.D."/>
            <person name="Aanen D.K."/>
            <person name="Win J."/>
            <person name="Kamoun S."/>
            <person name="Bisseling T."/>
            <person name="Huang S."/>
        </authorList>
    </citation>
    <scope>NUCLEOTIDE SEQUENCE [LARGE SCALE GENOMIC DNA]</scope>
    <source>
        <strain evidence="13">DAOM197198w</strain>
    </source>
</reference>
<comment type="similarity">
    <text evidence="3 9">Belongs to the COA3 family.</text>
</comment>
<keyword evidence="6 9" id="KW-1133">Transmembrane helix</keyword>
<protein>
    <recommendedName>
        <fullName evidence="9">Cytochrome c oxidase assembly factor 3</fullName>
    </recommendedName>
</protein>
<evidence type="ECO:0000256" key="4">
    <source>
        <dbReference type="ARBA" id="ARBA00011351"/>
    </source>
</evidence>
<evidence type="ECO:0000313" key="12">
    <source>
        <dbReference type="EMBL" id="EXX71530.1"/>
    </source>
</evidence>
<dbReference type="HOGENOM" id="CLU_153999_2_1_1"/>
<evidence type="ECO:0000256" key="3">
    <source>
        <dbReference type="ARBA" id="ARBA00007035"/>
    </source>
</evidence>
<comment type="function">
    <text evidence="1 9">Required for assembly of cytochrome c oxidase (complex IV).</text>
</comment>
<evidence type="ECO:0000259" key="11">
    <source>
        <dbReference type="Pfam" id="PF09813"/>
    </source>
</evidence>
<dbReference type="GO" id="GO:0033617">
    <property type="term" value="P:mitochondrial respiratory chain complex IV assembly"/>
    <property type="evidence" value="ECO:0007669"/>
    <property type="project" value="UniProtKB-UniRule"/>
</dbReference>
<comment type="caution">
    <text evidence="12">The sequence shown here is derived from an EMBL/GenBank/DDBJ whole genome shotgun (WGS) entry which is preliminary data.</text>
</comment>
<feature type="transmembrane region" description="Helical" evidence="9">
    <location>
        <begin position="31"/>
        <end position="49"/>
    </location>
</feature>
<evidence type="ECO:0000256" key="8">
    <source>
        <dbReference type="ARBA" id="ARBA00023136"/>
    </source>
</evidence>
<dbReference type="Pfam" id="PF09813">
    <property type="entry name" value="Coa3_cc"/>
    <property type="match status" value="1"/>
</dbReference>
<evidence type="ECO:0000256" key="6">
    <source>
        <dbReference type="ARBA" id="ARBA00022989"/>
    </source>
</evidence>
<gene>
    <name evidence="12" type="ORF">RirG_077710</name>
</gene>
<dbReference type="InterPro" id="IPR041752">
    <property type="entry name" value="Coa3"/>
</dbReference>
<feature type="region of interest" description="Disordered" evidence="10">
    <location>
        <begin position="63"/>
        <end position="86"/>
    </location>
</feature>
<dbReference type="AlphaFoldDB" id="A0A015JW17"/>
<evidence type="ECO:0000256" key="10">
    <source>
        <dbReference type="SAM" id="MobiDB-lite"/>
    </source>
</evidence>
<comment type="subcellular location">
    <subcellularLocation>
        <location evidence="2">Mitochondrion membrane</location>
        <topology evidence="2">Single-pass membrane protein</topology>
    </subcellularLocation>
</comment>
<proteinExistence type="inferred from homology"/>